<keyword evidence="3" id="KW-0949">S-adenosyl-L-methionine</keyword>
<proteinExistence type="predicted"/>
<dbReference type="EMBL" id="JACAZE010000001">
    <property type="protein sequence ID" value="KAF7322493.1"/>
    <property type="molecule type" value="Genomic_DNA"/>
</dbReference>
<name>A0A8H6TR65_MYCCL</name>
<dbReference type="InterPro" id="IPR041698">
    <property type="entry name" value="Methyltransf_25"/>
</dbReference>
<dbReference type="Proteomes" id="UP000613580">
    <property type="component" value="Unassembled WGS sequence"/>
</dbReference>
<dbReference type="GO" id="GO:0032259">
    <property type="term" value="P:methylation"/>
    <property type="evidence" value="ECO:0007669"/>
    <property type="project" value="UniProtKB-KW"/>
</dbReference>
<evidence type="ECO:0000313" key="7">
    <source>
        <dbReference type="Proteomes" id="UP000613580"/>
    </source>
</evidence>
<dbReference type="CDD" id="cd02440">
    <property type="entry name" value="AdoMet_MTases"/>
    <property type="match status" value="1"/>
</dbReference>
<sequence length="301" mass="33681">MVAHEESPEIRASAPIEHKPRAYQEYPGSQYMLPTDAPERQRLALQHRTLKNMFGERILFAPVELQKDDKVLDTGTGPGLWILDLATSVDPSIQMTGIDIESRLFPPNPPPNLTFTIGSVIALPAEWSNTFTLIHQRLLILALEIPQWPQALKEMYRVLKPGGWVQLAESTPWHVGTYPGRPCMEKLTALYRAVGEARGLYLDCAYDMPRMLADAGFVDVQTESRMQQMGRWAGANGAAMKENHVGVLRGIKTPVLKAGGYGIVASEEEYDALIEGLDREWDEVPGTDKEFIVFWARKPLA</sequence>
<dbReference type="InterPro" id="IPR029063">
    <property type="entry name" value="SAM-dependent_MTases_sf"/>
</dbReference>
<dbReference type="AlphaFoldDB" id="A0A8H6TR65"/>
<evidence type="ECO:0000256" key="1">
    <source>
        <dbReference type="ARBA" id="ARBA00022603"/>
    </source>
</evidence>
<evidence type="ECO:0000256" key="2">
    <source>
        <dbReference type="ARBA" id="ARBA00022679"/>
    </source>
</evidence>
<evidence type="ECO:0000313" key="6">
    <source>
        <dbReference type="EMBL" id="KAF7322493.1"/>
    </source>
</evidence>
<reference evidence="6" key="1">
    <citation type="submission" date="2020-05" db="EMBL/GenBank/DDBJ databases">
        <title>Mycena genomes resolve the evolution of fungal bioluminescence.</title>
        <authorList>
            <person name="Tsai I.J."/>
        </authorList>
    </citation>
    <scope>NUCLEOTIDE SEQUENCE</scope>
    <source>
        <strain evidence="6">110903Hualien_Pintung</strain>
    </source>
</reference>
<dbReference type="Gene3D" id="3.40.50.150">
    <property type="entry name" value="Vaccinia Virus protein VP39"/>
    <property type="match status" value="1"/>
</dbReference>
<keyword evidence="7" id="KW-1185">Reference proteome</keyword>
<dbReference type="SUPFAM" id="SSF53335">
    <property type="entry name" value="S-adenosyl-L-methionine-dependent methyltransferases"/>
    <property type="match status" value="1"/>
</dbReference>
<protein>
    <submittedName>
        <fullName evidence="6">S-adenosyl-L-methionine-dependent methyltransferase</fullName>
    </submittedName>
</protein>
<dbReference type="OrthoDB" id="184880at2759"/>
<dbReference type="Pfam" id="PF13649">
    <property type="entry name" value="Methyltransf_25"/>
    <property type="match status" value="1"/>
</dbReference>
<feature type="region of interest" description="Disordered" evidence="4">
    <location>
        <begin position="1"/>
        <end position="21"/>
    </location>
</feature>
<feature type="domain" description="Methyltransferase" evidence="5">
    <location>
        <begin position="71"/>
        <end position="163"/>
    </location>
</feature>
<gene>
    <name evidence="6" type="ORF">HMN09_00027800</name>
</gene>
<dbReference type="InterPro" id="IPR023576">
    <property type="entry name" value="UbiE/COQ5_MeTrFase_CS"/>
</dbReference>
<evidence type="ECO:0000259" key="5">
    <source>
        <dbReference type="Pfam" id="PF13649"/>
    </source>
</evidence>
<dbReference type="GO" id="GO:0008168">
    <property type="term" value="F:methyltransferase activity"/>
    <property type="evidence" value="ECO:0007669"/>
    <property type="project" value="UniProtKB-KW"/>
</dbReference>
<dbReference type="PROSITE" id="PS01184">
    <property type="entry name" value="UBIE_2"/>
    <property type="match status" value="1"/>
</dbReference>
<keyword evidence="1 6" id="KW-0489">Methyltransferase</keyword>
<evidence type="ECO:0000256" key="4">
    <source>
        <dbReference type="SAM" id="MobiDB-lite"/>
    </source>
</evidence>
<dbReference type="PANTHER" id="PTHR43591">
    <property type="entry name" value="METHYLTRANSFERASE"/>
    <property type="match status" value="1"/>
</dbReference>
<evidence type="ECO:0000256" key="3">
    <source>
        <dbReference type="ARBA" id="ARBA00022691"/>
    </source>
</evidence>
<keyword evidence="2 6" id="KW-0808">Transferase</keyword>
<accession>A0A8H6TR65</accession>
<comment type="caution">
    <text evidence="6">The sequence shown here is derived from an EMBL/GenBank/DDBJ whole genome shotgun (WGS) entry which is preliminary data.</text>
</comment>
<organism evidence="6 7">
    <name type="scientific">Mycena chlorophos</name>
    <name type="common">Agaric fungus</name>
    <name type="synonym">Agaricus chlorophos</name>
    <dbReference type="NCBI Taxonomy" id="658473"/>
    <lineage>
        <taxon>Eukaryota</taxon>
        <taxon>Fungi</taxon>
        <taxon>Dikarya</taxon>
        <taxon>Basidiomycota</taxon>
        <taxon>Agaricomycotina</taxon>
        <taxon>Agaricomycetes</taxon>
        <taxon>Agaricomycetidae</taxon>
        <taxon>Agaricales</taxon>
        <taxon>Marasmiineae</taxon>
        <taxon>Mycenaceae</taxon>
        <taxon>Mycena</taxon>
    </lineage>
</organism>